<proteinExistence type="predicted"/>
<dbReference type="AlphaFoldDB" id="A0A0D6MM06"/>
<gene>
    <name evidence="2" type="ORF">Tasa_017_181</name>
</gene>
<organism evidence="2 3">
    <name type="scientific">Tanticharoenia sakaeratensis NBRC 103193</name>
    <dbReference type="NCBI Taxonomy" id="1231623"/>
    <lineage>
        <taxon>Bacteria</taxon>
        <taxon>Pseudomonadati</taxon>
        <taxon>Pseudomonadota</taxon>
        <taxon>Alphaproteobacteria</taxon>
        <taxon>Acetobacterales</taxon>
        <taxon>Acetobacteraceae</taxon>
        <taxon>Tanticharoenia</taxon>
    </lineage>
</organism>
<dbReference type="STRING" id="1231623.Tasa_017_181"/>
<reference evidence="2 3" key="1">
    <citation type="submission" date="2012-10" db="EMBL/GenBank/DDBJ databases">
        <title>Genome sequencing of Tanticharoenia sakaeratensis NBRC 103193.</title>
        <authorList>
            <person name="Azuma Y."/>
            <person name="Hadano H."/>
            <person name="Hirakawa H."/>
            <person name="Matsushita K."/>
        </authorList>
    </citation>
    <scope>NUCLEOTIDE SEQUENCE [LARGE SCALE GENOMIC DNA]</scope>
    <source>
        <strain evidence="2 3">NBRC 103193</strain>
    </source>
</reference>
<evidence type="ECO:0008006" key="4">
    <source>
        <dbReference type="Google" id="ProtNLM"/>
    </source>
</evidence>
<protein>
    <recommendedName>
        <fullName evidence="4">Periplasmic protein</fullName>
    </recommendedName>
</protein>
<feature type="chain" id="PRO_5002308036" description="Periplasmic protein" evidence="1">
    <location>
        <begin position="25"/>
        <end position="245"/>
    </location>
</feature>
<keyword evidence="1" id="KW-0732">Signal</keyword>
<dbReference type="EMBL" id="BALE01000017">
    <property type="protein sequence ID" value="GAN54298.1"/>
    <property type="molecule type" value="Genomic_DNA"/>
</dbReference>
<name>A0A0D6MM06_9PROT</name>
<dbReference type="Proteomes" id="UP000032679">
    <property type="component" value="Unassembled WGS sequence"/>
</dbReference>
<evidence type="ECO:0000256" key="1">
    <source>
        <dbReference type="SAM" id="SignalP"/>
    </source>
</evidence>
<comment type="caution">
    <text evidence="2">The sequence shown here is derived from an EMBL/GenBank/DDBJ whole genome shotgun (WGS) entry which is preliminary data.</text>
</comment>
<evidence type="ECO:0000313" key="2">
    <source>
        <dbReference type="EMBL" id="GAN54298.1"/>
    </source>
</evidence>
<accession>A0A0D6MM06</accession>
<sequence length="245" mass="27394">MSGLVTRALLTVCVAFLASHSAIAVPEDIAVNGVRPVKVGDYRQTARLFRRFAAIPEKDRPDLSFGLTGVLEPGDRPIQRAMPYLATKSGNVPLFRQQGDEMVFPRDDALWMENPSVMAPLAKGERIRLRFVFHVHPPEQPTFKDETARYWLGEFDASSENVIGFIGALLIPDAHRLIITLAPGARFSIRENGASRDLAVSGSHAPDHYTFRPQDFSRDAVFSSNRAIPQIDLVVPFDLKTEWRR</sequence>
<feature type="signal peptide" evidence="1">
    <location>
        <begin position="1"/>
        <end position="24"/>
    </location>
</feature>
<evidence type="ECO:0000313" key="3">
    <source>
        <dbReference type="Proteomes" id="UP000032679"/>
    </source>
</evidence>
<keyword evidence="3" id="KW-1185">Reference proteome</keyword>